<protein>
    <submittedName>
        <fullName evidence="1">Uncharacterized protein</fullName>
    </submittedName>
</protein>
<dbReference type="AlphaFoldDB" id="A0A660KRL9"/>
<dbReference type="InterPro" id="IPR016039">
    <property type="entry name" value="Thiolase-like"/>
</dbReference>
<keyword evidence="2" id="KW-1185">Reference proteome</keyword>
<evidence type="ECO:0000313" key="1">
    <source>
        <dbReference type="EMBL" id="KAE8038068.1"/>
    </source>
</evidence>
<evidence type="ECO:0000313" key="2">
    <source>
        <dbReference type="Proteomes" id="UP000327013"/>
    </source>
</evidence>
<dbReference type="GO" id="GO:0006633">
    <property type="term" value="P:fatty acid biosynthetic process"/>
    <property type="evidence" value="ECO:0007669"/>
    <property type="project" value="InterPro"/>
</dbReference>
<dbReference type="OrthoDB" id="1096998at2759"/>
<dbReference type="GO" id="GO:0016020">
    <property type="term" value="C:membrane"/>
    <property type="evidence" value="ECO:0007669"/>
    <property type="project" value="InterPro"/>
</dbReference>
<reference evidence="1 2" key="1">
    <citation type="submission" date="2019-06" db="EMBL/GenBank/DDBJ databases">
        <title>A chromosomal-level reference genome of Carpinus fangiana (Coryloideae, Betulaceae).</title>
        <authorList>
            <person name="Yang X."/>
            <person name="Wang Z."/>
            <person name="Zhang L."/>
            <person name="Hao G."/>
            <person name="Liu J."/>
            <person name="Yang Y."/>
        </authorList>
    </citation>
    <scope>NUCLEOTIDE SEQUENCE [LARGE SCALE GENOMIC DNA]</scope>
    <source>
        <strain evidence="1">Cfa_2016G</strain>
        <tissue evidence="1">Leaf</tissue>
    </source>
</reference>
<organism evidence="1 2">
    <name type="scientific">Carpinus fangiana</name>
    <dbReference type="NCBI Taxonomy" id="176857"/>
    <lineage>
        <taxon>Eukaryota</taxon>
        <taxon>Viridiplantae</taxon>
        <taxon>Streptophyta</taxon>
        <taxon>Embryophyta</taxon>
        <taxon>Tracheophyta</taxon>
        <taxon>Spermatophyta</taxon>
        <taxon>Magnoliopsida</taxon>
        <taxon>eudicotyledons</taxon>
        <taxon>Gunneridae</taxon>
        <taxon>Pentapetalae</taxon>
        <taxon>rosids</taxon>
        <taxon>fabids</taxon>
        <taxon>Fagales</taxon>
        <taxon>Betulaceae</taxon>
        <taxon>Carpinus</taxon>
    </lineage>
</organism>
<dbReference type="Gene3D" id="3.40.47.10">
    <property type="match status" value="1"/>
</dbReference>
<dbReference type="EMBL" id="CM017324">
    <property type="protein sequence ID" value="KAE8038068.1"/>
    <property type="molecule type" value="Genomic_DNA"/>
</dbReference>
<dbReference type="Proteomes" id="UP000327013">
    <property type="component" value="Chromosome 4"/>
</dbReference>
<accession>A0A660KRL9</accession>
<dbReference type="GO" id="GO:0016747">
    <property type="term" value="F:acyltransferase activity, transferring groups other than amino-acyl groups"/>
    <property type="evidence" value="ECO:0007669"/>
    <property type="project" value="InterPro"/>
</dbReference>
<dbReference type="PANTHER" id="PTHR31561">
    <property type="entry name" value="3-KETOACYL-COA SYNTHASE"/>
    <property type="match status" value="1"/>
</dbReference>
<sequence length="123" mass="14070">MGRVMAVRAPLHLLRRRVENEYHNAGPSGSSVFRAVHVLHHVGEEKDKAKVKPYIPNFKLAFEHFCIHTGGRAVLDELQKNLWLAHGAVEDDATPGLYTRLPKARWSLDAFIDDHMEKKKHRS</sequence>
<dbReference type="InterPro" id="IPR012392">
    <property type="entry name" value="3-ktacl-CoA_syn"/>
</dbReference>
<proteinExistence type="predicted"/>
<gene>
    <name evidence="1" type="ORF">FH972_010614</name>
</gene>
<name>A0A660KRL9_9ROSI</name>